<sequence>MADSRISTYSLNDLKNTTDDALGNYFRGLKFTPDNTKLDVRLAIGYTSVVIAAATFAADYKLGWEATKHWTLIAVIAYAVLNAAFTFWMWAVERGVVFEGVRDGRKISIATKTKKHDPTYYMTVTNTHKGQTPSEWQIKAPFTKWFTADGYFEPKPFQAWLGNNIEGLKKKD</sequence>
<reference evidence="10 11" key="2">
    <citation type="journal article" date="2021" name="Curr. Genet.">
        <title>Genetic response to nitrogen starvation in the aggressive Eucalyptus foliar pathogen Teratosphaeria destructans.</title>
        <authorList>
            <person name="Havenga M."/>
            <person name="Wingfield B.D."/>
            <person name="Wingfield M.J."/>
            <person name="Dreyer L.L."/>
            <person name="Roets F."/>
            <person name="Aylward J."/>
        </authorList>
    </citation>
    <scope>NUCLEOTIDE SEQUENCE [LARGE SCALE GENOMIC DNA]</scope>
    <source>
        <strain evidence="10">CMW44962</strain>
    </source>
</reference>
<evidence type="ECO:0000256" key="4">
    <source>
        <dbReference type="ARBA" id="ARBA00022692"/>
    </source>
</evidence>
<name>A0A9W7STN1_9PEZI</name>
<dbReference type="GO" id="GO:0006465">
    <property type="term" value="P:signal peptide processing"/>
    <property type="evidence" value="ECO:0007669"/>
    <property type="project" value="InterPro"/>
</dbReference>
<keyword evidence="4 9" id="KW-0812">Transmembrane</keyword>
<organism evidence="10 11">
    <name type="scientific">Teratosphaeria destructans</name>
    <dbReference type="NCBI Taxonomy" id="418781"/>
    <lineage>
        <taxon>Eukaryota</taxon>
        <taxon>Fungi</taxon>
        <taxon>Dikarya</taxon>
        <taxon>Ascomycota</taxon>
        <taxon>Pezizomycotina</taxon>
        <taxon>Dothideomycetes</taxon>
        <taxon>Dothideomycetidae</taxon>
        <taxon>Mycosphaerellales</taxon>
        <taxon>Teratosphaeriaceae</taxon>
        <taxon>Teratosphaeria</taxon>
    </lineage>
</organism>
<evidence type="ECO:0000256" key="3">
    <source>
        <dbReference type="ARBA" id="ARBA00017057"/>
    </source>
</evidence>
<dbReference type="PANTHER" id="PTHR13085:SF0">
    <property type="entry name" value="SIGNAL PEPTIDASE COMPLEX SUBUNIT 2"/>
    <property type="match status" value="1"/>
</dbReference>
<comment type="function">
    <text evidence="8">Component of the signal peptidase complex (SPC) which catalyzes the cleavage of N-terminal signal sequences from nascent proteins as they are translocated into the lumen of the endoplasmic reticulum. Enhances the enzymatic activity of SPC and facilitates the interactions between different components of the translocation site.</text>
</comment>
<dbReference type="GO" id="GO:0005787">
    <property type="term" value="C:signal peptidase complex"/>
    <property type="evidence" value="ECO:0007669"/>
    <property type="project" value="InterPro"/>
</dbReference>
<evidence type="ECO:0000313" key="11">
    <source>
        <dbReference type="Proteomes" id="UP001138500"/>
    </source>
</evidence>
<comment type="similarity">
    <text evidence="2">Belongs to the SPCS2 family.</text>
</comment>
<dbReference type="InterPro" id="IPR009582">
    <property type="entry name" value="Spc2/SPCS2"/>
</dbReference>
<comment type="caution">
    <text evidence="10">The sequence shown here is derived from an EMBL/GenBank/DDBJ whole genome shotgun (WGS) entry which is preliminary data.</text>
</comment>
<feature type="transmembrane region" description="Helical" evidence="9">
    <location>
        <begin position="70"/>
        <end position="92"/>
    </location>
</feature>
<dbReference type="GO" id="GO:0045047">
    <property type="term" value="P:protein targeting to ER"/>
    <property type="evidence" value="ECO:0007669"/>
    <property type="project" value="TreeGrafter"/>
</dbReference>
<keyword evidence="5" id="KW-0256">Endoplasmic reticulum</keyword>
<keyword evidence="6 9" id="KW-1133">Transmembrane helix</keyword>
<dbReference type="AlphaFoldDB" id="A0A9W7STN1"/>
<evidence type="ECO:0000256" key="6">
    <source>
        <dbReference type="ARBA" id="ARBA00022989"/>
    </source>
</evidence>
<evidence type="ECO:0000256" key="8">
    <source>
        <dbReference type="ARBA" id="ARBA00045608"/>
    </source>
</evidence>
<dbReference type="PANTHER" id="PTHR13085">
    <property type="entry name" value="MICROSOMAL SIGNAL PEPTIDASE 25 KDA SUBUNIT"/>
    <property type="match status" value="1"/>
</dbReference>
<comment type="subcellular location">
    <subcellularLocation>
        <location evidence="1">Endoplasmic reticulum membrane</location>
        <topology evidence="1">Multi-pass membrane protein</topology>
    </subcellularLocation>
</comment>
<evidence type="ECO:0000256" key="1">
    <source>
        <dbReference type="ARBA" id="ARBA00004477"/>
    </source>
</evidence>
<keyword evidence="11" id="KW-1185">Reference proteome</keyword>
<evidence type="ECO:0000256" key="9">
    <source>
        <dbReference type="SAM" id="Phobius"/>
    </source>
</evidence>
<accession>A0A9W7STN1</accession>
<reference evidence="10 11" key="1">
    <citation type="journal article" date="2018" name="IMA Fungus">
        <title>IMA Genome-F 10: Nine draft genome sequences of Claviceps purpurea s.lat., including C. arundinis, C. humidiphila, and C. cf. spartinae, pseudomolecules for the pitch canker pathogen Fusarium circinatum, draft genome of Davidsoniella eucalypti, Grosmannia galeiformis, Quambalaria eucalypti, and Teratosphaeria destructans.</title>
        <authorList>
            <person name="Wingfield B.D."/>
            <person name="Liu M."/>
            <person name="Nguyen H.D."/>
            <person name="Lane F.A."/>
            <person name="Morgan S.W."/>
            <person name="De Vos L."/>
            <person name="Wilken P.M."/>
            <person name="Duong T.A."/>
            <person name="Aylward J."/>
            <person name="Coetzee M.P."/>
            <person name="Dadej K."/>
            <person name="De Beer Z.W."/>
            <person name="Findlay W."/>
            <person name="Havenga M."/>
            <person name="Kolarik M."/>
            <person name="Menzies J.G."/>
            <person name="Naidoo K."/>
            <person name="Pochopski O."/>
            <person name="Shoukouhi P."/>
            <person name="Santana Q.C."/>
            <person name="Seifert K.A."/>
            <person name="Soal N."/>
            <person name="Steenkamp E.T."/>
            <person name="Tatham C.T."/>
            <person name="van der Nest M.A."/>
            <person name="Wingfield M.J."/>
        </authorList>
    </citation>
    <scope>NUCLEOTIDE SEQUENCE [LARGE SCALE GENOMIC DNA]</scope>
    <source>
        <strain evidence="10">CMW44962</strain>
    </source>
</reference>
<evidence type="ECO:0000256" key="2">
    <source>
        <dbReference type="ARBA" id="ARBA00007324"/>
    </source>
</evidence>
<dbReference type="Pfam" id="PF06703">
    <property type="entry name" value="SPC25"/>
    <property type="match status" value="1"/>
</dbReference>
<protein>
    <recommendedName>
        <fullName evidence="3">Signal peptidase complex subunit 2</fullName>
    </recommendedName>
</protein>
<gene>
    <name evidence="10" type="ORF">Tdes44962_MAKER09340</name>
</gene>
<dbReference type="Proteomes" id="UP001138500">
    <property type="component" value="Unassembled WGS sequence"/>
</dbReference>
<keyword evidence="7 9" id="KW-0472">Membrane</keyword>
<evidence type="ECO:0000313" key="10">
    <source>
        <dbReference type="EMBL" id="KAH9828389.1"/>
    </source>
</evidence>
<evidence type="ECO:0000256" key="7">
    <source>
        <dbReference type="ARBA" id="ARBA00023136"/>
    </source>
</evidence>
<dbReference type="OrthoDB" id="29558at2759"/>
<evidence type="ECO:0000256" key="5">
    <source>
        <dbReference type="ARBA" id="ARBA00022824"/>
    </source>
</evidence>
<proteinExistence type="inferred from homology"/>
<dbReference type="EMBL" id="RIBY02001601">
    <property type="protein sequence ID" value="KAH9828389.1"/>
    <property type="molecule type" value="Genomic_DNA"/>
</dbReference>
<feature type="transmembrane region" description="Helical" evidence="9">
    <location>
        <begin position="40"/>
        <end position="58"/>
    </location>
</feature>